<evidence type="ECO:0000256" key="2">
    <source>
        <dbReference type="ARBA" id="ARBA00022679"/>
    </source>
</evidence>
<dbReference type="InterPro" id="IPR036770">
    <property type="entry name" value="Ankyrin_rpt-contain_sf"/>
</dbReference>
<dbReference type="InterPro" id="IPR017441">
    <property type="entry name" value="Protein_kinase_ATP_BS"/>
</dbReference>
<protein>
    <recommendedName>
        <fullName evidence="9">Protein kinase domain-containing protein</fullName>
    </recommendedName>
</protein>
<dbReference type="EMBL" id="MPUH01000481">
    <property type="protein sequence ID" value="OMJ79238.1"/>
    <property type="molecule type" value="Genomic_DNA"/>
</dbReference>
<evidence type="ECO:0000313" key="11">
    <source>
        <dbReference type="Proteomes" id="UP000187209"/>
    </source>
</evidence>
<dbReference type="PROSITE" id="PS50297">
    <property type="entry name" value="ANK_REP_REGION"/>
    <property type="match status" value="1"/>
</dbReference>
<dbReference type="PROSITE" id="PS00107">
    <property type="entry name" value="PROTEIN_KINASE_ATP"/>
    <property type="match status" value="1"/>
</dbReference>
<sequence>MVEPNLGYKHNKNTSLDSIEEVDDLDEENDDDTDEKQEISLTDEQGSIKPSIGSSLEKFSNTEQCKNILRKMNIALWECVEQNDIETVKKLLDPEKYSNFVADPNAKGLNDWTALHMASTYGYKMICLALIQAPNGADVNARTSIQRTPLHLATLHNQFHVVKLLVENGADINIKDNENNTALHYASMQGYSHIVDWILQQKPNFEVNNLNRTPSCISLNYETFQTFLDYSKMFFLKLPKTGYTREVLGQTLLHNSREDYINRIMAKGFQKINANETKAFNERPKFQAKPKSKKLNEKFVLPPSKVGPHDFRGIAQLGRGSFGEVYLVEKIDNNQQFALKVLKKEKVLGNNLVRYAFTERNILLHISHPFIVKLNYAFQTPEKLVMVMDYCPNGDLGTHLAREKKFTEDKARFYIGQIALALGELHKNGILFRDLKPENVVLDVDGNARLTDFGLSKEGTTDEQLSRSFCGSIAYLAPEMLKRSGHTRSVDWYLLGVLSYEMVVGSPPFYSPNRDQMFNNIQKAELRIPQFLSNECRGFIKELMVREPNKRLGASKRDVDDVKMHSFFNGIDWDALINKQLPPPPVKPMRRAPKTVSLEKMFGKLEAETAPRVDGWSVLQPSKK</sequence>
<dbReference type="Gene3D" id="1.25.40.20">
    <property type="entry name" value="Ankyrin repeat-containing domain"/>
    <property type="match status" value="1"/>
</dbReference>
<dbReference type="Gene3D" id="1.10.510.10">
    <property type="entry name" value="Transferase(Phosphotransferase) domain 1"/>
    <property type="match status" value="1"/>
</dbReference>
<comment type="caution">
    <text evidence="10">The sequence shown here is derived from an EMBL/GenBank/DDBJ whole genome shotgun (WGS) entry which is preliminary data.</text>
</comment>
<dbReference type="Pfam" id="PF00023">
    <property type="entry name" value="Ank"/>
    <property type="match status" value="1"/>
</dbReference>
<dbReference type="SUPFAM" id="SSF48403">
    <property type="entry name" value="Ankyrin repeat"/>
    <property type="match status" value="1"/>
</dbReference>
<dbReference type="GO" id="GO:0005524">
    <property type="term" value="F:ATP binding"/>
    <property type="evidence" value="ECO:0007669"/>
    <property type="project" value="UniProtKB-UniRule"/>
</dbReference>
<gene>
    <name evidence="10" type="ORF">SteCoe_20790</name>
</gene>
<keyword evidence="6" id="KW-0040">ANK repeat</keyword>
<dbReference type="PRINTS" id="PR01415">
    <property type="entry name" value="ANKYRIN"/>
</dbReference>
<dbReference type="Pfam" id="PF00069">
    <property type="entry name" value="Pkinase"/>
    <property type="match status" value="1"/>
</dbReference>
<feature type="repeat" description="ANK" evidence="6">
    <location>
        <begin position="145"/>
        <end position="177"/>
    </location>
</feature>
<dbReference type="OrthoDB" id="308845at2759"/>
<dbReference type="PIRSF" id="PIRSF000654">
    <property type="entry name" value="Integrin-linked_kinase"/>
    <property type="match status" value="1"/>
</dbReference>
<dbReference type="GO" id="GO:0004674">
    <property type="term" value="F:protein serine/threonine kinase activity"/>
    <property type="evidence" value="ECO:0007669"/>
    <property type="project" value="UniProtKB-KW"/>
</dbReference>
<feature type="binding site" evidence="7">
    <location>
        <position position="340"/>
    </location>
    <ligand>
        <name>ATP</name>
        <dbReference type="ChEBI" id="CHEBI:30616"/>
    </ligand>
</feature>
<keyword evidence="2" id="KW-0808">Transferase</keyword>
<feature type="region of interest" description="Disordered" evidence="8">
    <location>
        <begin position="1"/>
        <end position="54"/>
    </location>
</feature>
<dbReference type="PANTHER" id="PTHR24351">
    <property type="entry name" value="RIBOSOMAL PROTEIN S6 KINASE"/>
    <property type="match status" value="1"/>
</dbReference>
<evidence type="ECO:0000256" key="5">
    <source>
        <dbReference type="ARBA" id="ARBA00022840"/>
    </source>
</evidence>
<dbReference type="PROSITE" id="PS50088">
    <property type="entry name" value="ANK_REPEAT"/>
    <property type="match status" value="2"/>
</dbReference>
<feature type="repeat" description="ANK" evidence="6">
    <location>
        <begin position="178"/>
        <end position="210"/>
    </location>
</feature>
<dbReference type="FunFam" id="1.10.510.10:FF:000210">
    <property type="entry name" value="Non-specific serine/threonine protein kinase"/>
    <property type="match status" value="1"/>
</dbReference>
<keyword evidence="3 7" id="KW-0547">Nucleotide-binding</keyword>
<keyword evidence="11" id="KW-1185">Reference proteome</keyword>
<evidence type="ECO:0000256" key="3">
    <source>
        <dbReference type="ARBA" id="ARBA00022741"/>
    </source>
</evidence>
<dbReference type="CDD" id="cd05123">
    <property type="entry name" value="STKc_AGC"/>
    <property type="match status" value="1"/>
</dbReference>
<dbReference type="Gene3D" id="3.30.200.20">
    <property type="entry name" value="Phosphorylase Kinase, domain 1"/>
    <property type="match status" value="1"/>
</dbReference>
<dbReference type="InterPro" id="IPR011009">
    <property type="entry name" value="Kinase-like_dom_sf"/>
</dbReference>
<dbReference type="InterPro" id="IPR000719">
    <property type="entry name" value="Prot_kinase_dom"/>
</dbReference>
<evidence type="ECO:0000256" key="4">
    <source>
        <dbReference type="ARBA" id="ARBA00022777"/>
    </source>
</evidence>
<organism evidence="10 11">
    <name type="scientific">Stentor coeruleus</name>
    <dbReference type="NCBI Taxonomy" id="5963"/>
    <lineage>
        <taxon>Eukaryota</taxon>
        <taxon>Sar</taxon>
        <taxon>Alveolata</taxon>
        <taxon>Ciliophora</taxon>
        <taxon>Postciliodesmatophora</taxon>
        <taxon>Heterotrichea</taxon>
        <taxon>Heterotrichida</taxon>
        <taxon>Stentoridae</taxon>
        <taxon>Stentor</taxon>
    </lineage>
</organism>
<feature type="domain" description="Protein kinase" evidence="9">
    <location>
        <begin position="311"/>
        <end position="568"/>
    </location>
</feature>
<evidence type="ECO:0000256" key="8">
    <source>
        <dbReference type="SAM" id="MobiDB-lite"/>
    </source>
</evidence>
<dbReference type="SMART" id="SM00220">
    <property type="entry name" value="S_TKc"/>
    <property type="match status" value="1"/>
</dbReference>
<dbReference type="FunFam" id="3.30.200.20:FF:000042">
    <property type="entry name" value="Aurora kinase A"/>
    <property type="match status" value="1"/>
</dbReference>
<dbReference type="InterPro" id="IPR045270">
    <property type="entry name" value="STKc_AGC"/>
</dbReference>
<dbReference type="InterPro" id="IPR002110">
    <property type="entry name" value="Ankyrin_rpt"/>
</dbReference>
<reference evidence="10 11" key="1">
    <citation type="submission" date="2016-11" db="EMBL/GenBank/DDBJ databases">
        <title>The macronuclear genome of Stentor coeruleus: a giant cell with tiny introns.</title>
        <authorList>
            <person name="Slabodnick M."/>
            <person name="Ruby J.G."/>
            <person name="Reiff S.B."/>
            <person name="Swart E.C."/>
            <person name="Gosai S."/>
            <person name="Prabakaran S."/>
            <person name="Witkowska E."/>
            <person name="Larue G.E."/>
            <person name="Fisher S."/>
            <person name="Freeman R.M."/>
            <person name="Gunawardena J."/>
            <person name="Chu W."/>
            <person name="Stover N.A."/>
            <person name="Gregory B.D."/>
            <person name="Nowacki M."/>
            <person name="Derisi J."/>
            <person name="Roy S.W."/>
            <person name="Marshall W.F."/>
            <person name="Sood P."/>
        </authorList>
    </citation>
    <scope>NUCLEOTIDE SEQUENCE [LARGE SCALE GENOMIC DNA]</scope>
    <source>
        <strain evidence="10">WM001</strain>
    </source>
</reference>
<evidence type="ECO:0000256" key="1">
    <source>
        <dbReference type="ARBA" id="ARBA00022527"/>
    </source>
</evidence>
<name>A0A1R2BR34_9CILI</name>
<keyword evidence="1" id="KW-0723">Serine/threonine-protein kinase</keyword>
<dbReference type="PROSITE" id="PS50011">
    <property type="entry name" value="PROTEIN_KINASE_DOM"/>
    <property type="match status" value="1"/>
</dbReference>
<keyword evidence="4" id="KW-0418">Kinase</keyword>
<dbReference type="AlphaFoldDB" id="A0A1R2BR34"/>
<dbReference type="SUPFAM" id="SSF56112">
    <property type="entry name" value="Protein kinase-like (PK-like)"/>
    <property type="match status" value="1"/>
</dbReference>
<proteinExistence type="predicted"/>
<evidence type="ECO:0000256" key="7">
    <source>
        <dbReference type="PROSITE-ProRule" id="PRU10141"/>
    </source>
</evidence>
<dbReference type="SMART" id="SM00248">
    <property type="entry name" value="ANK"/>
    <property type="match status" value="4"/>
</dbReference>
<evidence type="ECO:0000259" key="9">
    <source>
        <dbReference type="PROSITE" id="PS50011"/>
    </source>
</evidence>
<feature type="compositionally biased region" description="Acidic residues" evidence="8">
    <location>
        <begin position="18"/>
        <end position="35"/>
    </location>
</feature>
<accession>A0A1R2BR34</accession>
<dbReference type="Pfam" id="PF12796">
    <property type="entry name" value="Ank_2"/>
    <property type="match status" value="1"/>
</dbReference>
<evidence type="ECO:0000256" key="6">
    <source>
        <dbReference type="PROSITE-ProRule" id="PRU00023"/>
    </source>
</evidence>
<keyword evidence="5 7" id="KW-0067">ATP-binding</keyword>
<evidence type="ECO:0000313" key="10">
    <source>
        <dbReference type="EMBL" id="OMJ79238.1"/>
    </source>
</evidence>
<dbReference type="Proteomes" id="UP000187209">
    <property type="component" value="Unassembled WGS sequence"/>
</dbReference>